<protein>
    <submittedName>
        <fullName evidence="1">Uncharacterized protein</fullName>
    </submittedName>
</protein>
<accession>A0ACB6Z4A3</accession>
<evidence type="ECO:0000313" key="2">
    <source>
        <dbReference type="Proteomes" id="UP000886501"/>
    </source>
</evidence>
<name>A0ACB6Z4A3_THEGA</name>
<comment type="caution">
    <text evidence="1">The sequence shown here is derived from an EMBL/GenBank/DDBJ whole genome shotgun (WGS) entry which is preliminary data.</text>
</comment>
<reference evidence="1" key="2">
    <citation type="journal article" date="2020" name="Nat. Commun.">
        <title>Large-scale genome sequencing of mycorrhizal fungi provides insights into the early evolution of symbiotic traits.</title>
        <authorList>
            <person name="Miyauchi S."/>
            <person name="Kiss E."/>
            <person name="Kuo A."/>
            <person name="Drula E."/>
            <person name="Kohler A."/>
            <person name="Sanchez-Garcia M."/>
            <person name="Morin E."/>
            <person name="Andreopoulos B."/>
            <person name="Barry K.W."/>
            <person name="Bonito G."/>
            <person name="Buee M."/>
            <person name="Carver A."/>
            <person name="Chen C."/>
            <person name="Cichocki N."/>
            <person name="Clum A."/>
            <person name="Culley D."/>
            <person name="Crous P.W."/>
            <person name="Fauchery L."/>
            <person name="Girlanda M."/>
            <person name="Hayes R.D."/>
            <person name="Keri Z."/>
            <person name="LaButti K."/>
            <person name="Lipzen A."/>
            <person name="Lombard V."/>
            <person name="Magnuson J."/>
            <person name="Maillard F."/>
            <person name="Murat C."/>
            <person name="Nolan M."/>
            <person name="Ohm R.A."/>
            <person name="Pangilinan J."/>
            <person name="Pereira M.F."/>
            <person name="Perotto S."/>
            <person name="Peter M."/>
            <person name="Pfister S."/>
            <person name="Riley R."/>
            <person name="Sitrit Y."/>
            <person name="Stielow J.B."/>
            <person name="Szollosi G."/>
            <person name="Zifcakova L."/>
            <person name="Stursova M."/>
            <person name="Spatafora J.W."/>
            <person name="Tedersoo L."/>
            <person name="Vaario L.M."/>
            <person name="Yamada A."/>
            <person name="Yan M."/>
            <person name="Wang P."/>
            <person name="Xu J."/>
            <person name="Bruns T."/>
            <person name="Baldrian P."/>
            <person name="Vilgalys R."/>
            <person name="Dunand C."/>
            <person name="Henrissat B."/>
            <person name="Grigoriev I.V."/>
            <person name="Hibbett D."/>
            <person name="Nagy L.G."/>
            <person name="Martin F.M."/>
        </authorList>
    </citation>
    <scope>NUCLEOTIDE SEQUENCE</scope>
    <source>
        <strain evidence="1">P2</strain>
    </source>
</reference>
<dbReference type="Proteomes" id="UP000886501">
    <property type="component" value="Unassembled WGS sequence"/>
</dbReference>
<sequence length="1267" mass="141588">MYQKHLDCTAIRRSNAIILGGQGNLASKVTFVSGNFAICVIAVTQNLTVYSRDDLTKMKRLFGKKPKRSPNPSPKSISPGTPTNVAAGPLAPNALDERSNGDSRISTIAQTIAERIFADGQLGASFFCSRDFEDRRDLKFIFPTVAVQLARNYPKFRSIFVPLVQSDPEIAHESLYNQMDKLIARPLKQSDISTVIIIDALDECKDEEPASAILSVLGQFVSKIPKVKFFVTGRPEPRIREGFRLPLLAEATDVFVLHEVEASRVNSDIQLFFRHNFSGLKSRRRGLDDWPSSEQLDLLCERAAGLFVYAVATIKFIDHKNNNPKRQLERILQLPTSSVHEGKVRLGPNTTLDSLYIHHPELLAGCFGLMNQMLKKNMCNLPDAVANREVDDLQERTERHLDPALRYACKSWHKHLIDGHILRTPAIASALRRFLEDKFLFWLEALSVLGAAREAVDALGMTAKWLEVSPTLDLVTDCLRFVMGFFEIISTSCPHIYHYAPGSRSFVTWDLRTGGLVSTIALERPKYSRGHLSVTYSACGTMFAVLFCGNSAFTISIYNVLLGTHACSHSAEGRTLEEIWTHGKCLRFATVESRSITTWEAGFGSGHTPTQVESLPIPDDFHSSQRFRFHPASSRLAFVAGGSAFVWDAQDSKFLLESTDVDGQDYTSMSFSSDGRFFACGMGDLGVHLWKESPTGYTLHRRLVSNAGVFKSLVSPDGESIIAQVELAILLWHTTDSITSLSDTSALAIQRIQGRFILELSPDEALAAVTWMENETVTVLDLNSGVTRLTVDTGMKVYGVGMAGSVVVVVGEGKIVTWNLSAGNCVLNPRVDVNDSVLATTFDCPSFTVDPLRPISVSPDLRCIAVIGWYEDVDSSDGYYHLLHLYDVATGQCLASHRVGYEVDVFFSPDGREVWSNSGRGELSGWKITKDSESDIIRLEHLESSIDPPDWLPWESSRGYEVAGDRWVLSPSGKRLLWLPPRWRSHGWYRMWSGRFLALLNYALPEPVILELEDSHLANTSHMIAIGVFWLLWCLDEPRAEISGTDRQVAQEPPPKTNDMIQQPGGCRYFFLALPTTFLIIKVICPRCVLRNRNTRVKVAIPVYACSRSLLSGRHQSPIDVEVNTNTIQATQFELRVFNRWYLGRASWWDSPRTNSIILQYMMTPDIVSIPSALVSGDSLAVEPPDFEGDCEGRERPSSTPDTTLNWAERRNPEGCTYCYNLTTEESFWGKPKGDNPTKNQRWVIYVACVGTDFVEGLPFWREGVFP</sequence>
<reference evidence="1" key="1">
    <citation type="submission" date="2019-10" db="EMBL/GenBank/DDBJ databases">
        <authorList>
            <consortium name="DOE Joint Genome Institute"/>
            <person name="Kuo A."/>
            <person name="Miyauchi S."/>
            <person name="Kiss E."/>
            <person name="Drula E."/>
            <person name="Kohler A."/>
            <person name="Sanchez-Garcia M."/>
            <person name="Andreopoulos B."/>
            <person name="Barry K.W."/>
            <person name="Bonito G."/>
            <person name="Buee M."/>
            <person name="Carver A."/>
            <person name="Chen C."/>
            <person name="Cichocki N."/>
            <person name="Clum A."/>
            <person name="Culley D."/>
            <person name="Crous P.W."/>
            <person name="Fauchery L."/>
            <person name="Girlanda M."/>
            <person name="Hayes R."/>
            <person name="Keri Z."/>
            <person name="Labutti K."/>
            <person name="Lipzen A."/>
            <person name="Lombard V."/>
            <person name="Magnuson J."/>
            <person name="Maillard F."/>
            <person name="Morin E."/>
            <person name="Murat C."/>
            <person name="Nolan M."/>
            <person name="Ohm R."/>
            <person name="Pangilinan J."/>
            <person name="Pereira M."/>
            <person name="Perotto S."/>
            <person name="Peter M."/>
            <person name="Riley R."/>
            <person name="Sitrit Y."/>
            <person name="Stielow B."/>
            <person name="Szollosi G."/>
            <person name="Zifcakova L."/>
            <person name="Stursova M."/>
            <person name="Spatafora J.W."/>
            <person name="Tedersoo L."/>
            <person name="Vaario L.-M."/>
            <person name="Yamada A."/>
            <person name="Yan M."/>
            <person name="Wang P."/>
            <person name="Xu J."/>
            <person name="Bruns T."/>
            <person name="Baldrian P."/>
            <person name="Vilgalys R."/>
            <person name="Henrissat B."/>
            <person name="Grigoriev I.V."/>
            <person name="Hibbett D."/>
            <person name="Nagy L.G."/>
            <person name="Martin F.M."/>
        </authorList>
    </citation>
    <scope>NUCLEOTIDE SEQUENCE</scope>
    <source>
        <strain evidence="1">P2</strain>
    </source>
</reference>
<gene>
    <name evidence="1" type="ORF">BDM02DRAFT_3131801</name>
</gene>
<evidence type="ECO:0000313" key="1">
    <source>
        <dbReference type="EMBL" id="KAF9644369.1"/>
    </source>
</evidence>
<dbReference type="EMBL" id="MU118143">
    <property type="protein sequence ID" value="KAF9644369.1"/>
    <property type="molecule type" value="Genomic_DNA"/>
</dbReference>
<keyword evidence="2" id="KW-1185">Reference proteome</keyword>
<proteinExistence type="predicted"/>
<organism evidence="1 2">
    <name type="scientific">Thelephora ganbajun</name>
    <name type="common">Ganba fungus</name>
    <dbReference type="NCBI Taxonomy" id="370292"/>
    <lineage>
        <taxon>Eukaryota</taxon>
        <taxon>Fungi</taxon>
        <taxon>Dikarya</taxon>
        <taxon>Basidiomycota</taxon>
        <taxon>Agaricomycotina</taxon>
        <taxon>Agaricomycetes</taxon>
        <taxon>Thelephorales</taxon>
        <taxon>Thelephoraceae</taxon>
        <taxon>Thelephora</taxon>
    </lineage>
</organism>